<dbReference type="GO" id="GO:0070971">
    <property type="term" value="C:endoplasmic reticulum exit site"/>
    <property type="evidence" value="ECO:0007669"/>
    <property type="project" value="TreeGrafter"/>
</dbReference>
<feature type="region of interest" description="Disordered" evidence="2">
    <location>
        <begin position="1"/>
        <end position="23"/>
    </location>
</feature>
<evidence type="ECO:0000313" key="5">
    <source>
        <dbReference type="EMBL" id="RKP23948.1"/>
    </source>
</evidence>
<dbReference type="GO" id="GO:0000149">
    <property type="term" value="F:SNARE binding"/>
    <property type="evidence" value="ECO:0007669"/>
    <property type="project" value="TreeGrafter"/>
</dbReference>
<gene>
    <name evidence="5" type="ORF">SYNPS1DRAFT_23959</name>
</gene>
<dbReference type="GO" id="GO:0006886">
    <property type="term" value="P:intracellular protein transport"/>
    <property type="evidence" value="ECO:0007669"/>
    <property type="project" value="InterPro"/>
</dbReference>
<feature type="domain" description="Zinc finger Sec23/Sec24-type" evidence="3">
    <location>
        <begin position="115"/>
        <end position="153"/>
    </location>
</feature>
<dbReference type="InterPro" id="IPR036465">
    <property type="entry name" value="vWFA_dom_sf"/>
</dbReference>
<dbReference type="Gene3D" id="2.60.40.1670">
    <property type="entry name" value="beta-sandwich domain of Sec23/24"/>
    <property type="match status" value="1"/>
</dbReference>
<protein>
    <submittedName>
        <fullName evidence="5">Sec23/Sec24 trunk domain-containing protein</fullName>
    </submittedName>
</protein>
<dbReference type="SUPFAM" id="SSF82919">
    <property type="entry name" value="Zn-finger domain of Sec23/24"/>
    <property type="match status" value="1"/>
</dbReference>
<reference evidence="6" key="1">
    <citation type="journal article" date="2018" name="Nat. Microbiol.">
        <title>Leveraging single-cell genomics to expand the fungal tree of life.</title>
        <authorList>
            <person name="Ahrendt S.R."/>
            <person name="Quandt C.A."/>
            <person name="Ciobanu D."/>
            <person name="Clum A."/>
            <person name="Salamov A."/>
            <person name="Andreopoulos B."/>
            <person name="Cheng J.F."/>
            <person name="Woyke T."/>
            <person name="Pelin A."/>
            <person name="Henrissat B."/>
            <person name="Reynolds N.K."/>
            <person name="Benny G.L."/>
            <person name="Smith M.E."/>
            <person name="James T.Y."/>
            <person name="Grigoriev I.V."/>
        </authorList>
    </citation>
    <scope>NUCLEOTIDE SEQUENCE [LARGE SCALE GENOMIC DNA]</scope>
    <source>
        <strain evidence="6">Benny S71-1</strain>
    </source>
</reference>
<comment type="similarity">
    <text evidence="1">Belongs to the SEC23/SEC24 family. SEC24 subfamily.</text>
</comment>
<dbReference type="GO" id="GO:0030127">
    <property type="term" value="C:COPII vesicle coat"/>
    <property type="evidence" value="ECO:0007669"/>
    <property type="project" value="InterPro"/>
</dbReference>
<dbReference type="SUPFAM" id="SSF53300">
    <property type="entry name" value="vWA-like"/>
    <property type="match status" value="1"/>
</dbReference>
<dbReference type="EMBL" id="KZ990555">
    <property type="protein sequence ID" value="RKP23948.1"/>
    <property type="molecule type" value="Genomic_DNA"/>
</dbReference>
<dbReference type="OrthoDB" id="49016at2759"/>
<feature type="domain" description="Sec23/Sec24 trunk" evidence="4">
    <location>
        <begin position="191"/>
        <end position="335"/>
    </location>
</feature>
<dbReference type="InterPro" id="IPR036174">
    <property type="entry name" value="Znf_Sec23_Sec24_sf"/>
</dbReference>
<dbReference type="Proteomes" id="UP000278143">
    <property type="component" value="Unassembled WGS sequence"/>
</dbReference>
<evidence type="ECO:0000313" key="6">
    <source>
        <dbReference type="Proteomes" id="UP000278143"/>
    </source>
</evidence>
<dbReference type="InterPro" id="IPR006896">
    <property type="entry name" value="Sec23/24_trunk_dom"/>
</dbReference>
<dbReference type="SUPFAM" id="SSF81995">
    <property type="entry name" value="beta-sandwich domain of Sec23/24"/>
    <property type="match status" value="1"/>
</dbReference>
<dbReference type="Pfam" id="PF04810">
    <property type="entry name" value="zf-Sec23_Sec24"/>
    <property type="match status" value="1"/>
</dbReference>
<dbReference type="GO" id="GO:0008270">
    <property type="term" value="F:zinc ion binding"/>
    <property type="evidence" value="ECO:0007669"/>
    <property type="project" value="InterPro"/>
</dbReference>
<organism evidence="5 6">
    <name type="scientific">Syncephalis pseudoplumigaleata</name>
    <dbReference type="NCBI Taxonomy" id="1712513"/>
    <lineage>
        <taxon>Eukaryota</taxon>
        <taxon>Fungi</taxon>
        <taxon>Fungi incertae sedis</taxon>
        <taxon>Zoopagomycota</taxon>
        <taxon>Zoopagomycotina</taxon>
        <taxon>Zoopagomycetes</taxon>
        <taxon>Zoopagales</taxon>
        <taxon>Piptocephalidaceae</taxon>
        <taxon>Syncephalis</taxon>
    </lineage>
</organism>
<dbReference type="Pfam" id="PF04811">
    <property type="entry name" value="Sec23_trunk"/>
    <property type="match status" value="1"/>
</dbReference>
<evidence type="ECO:0000259" key="4">
    <source>
        <dbReference type="Pfam" id="PF04811"/>
    </source>
</evidence>
<dbReference type="Gene3D" id="3.40.50.410">
    <property type="entry name" value="von Willebrand factor, type A domain"/>
    <property type="match status" value="1"/>
</dbReference>
<dbReference type="InterPro" id="IPR006895">
    <property type="entry name" value="Znf_Sec23_Sec24"/>
</dbReference>
<dbReference type="AlphaFoldDB" id="A0A4P9YVU0"/>
<dbReference type="GO" id="GO:0090110">
    <property type="term" value="P:COPII-coated vesicle cargo loading"/>
    <property type="evidence" value="ECO:0007669"/>
    <property type="project" value="TreeGrafter"/>
</dbReference>
<keyword evidence="6" id="KW-1185">Reference proteome</keyword>
<accession>A0A4P9YVU0</accession>
<dbReference type="InterPro" id="IPR050550">
    <property type="entry name" value="SEC23_SEC24_subfamily"/>
</dbReference>
<evidence type="ECO:0000259" key="3">
    <source>
        <dbReference type="Pfam" id="PF04810"/>
    </source>
</evidence>
<sequence>MHPGGNPAAARPRIDPNQIPSPIKMQTDDQVAYAQTPYGTSGRAGNPPLASTDYMAVDEGNSNPKFMRLTVNQIPTTEELANTSHLPLALVVQPLAKLRADEAPIPLVDLGEEGPVRCTRCKGYINPFCTFTDGGRRFICSLCQFASDVPNAYFCNLDMAGRRMDLEMRPELMYGTCEYVPTKEYYNREARPAAFLFAIDVSWNSVQSGMLVQCVQAIKDALYGAQAEQWLRPGVRVGILTFDRSVNFYNLSAELEQAQMLVVSDIDDMFAPIQDGLLVDPVASRTVIESLLDTLPGMFQTNRTADPVLGAALQAAHQAMQANGGRLIVFQTTMPIR</sequence>
<dbReference type="PANTHER" id="PTHR13803:SF4">
    <property type="entry name" value="SECRETORY 24CD, ISOFORM C"/>
    <property type="match status" value="1"/>
</dbReference>
<name>A0A4P9YVU0_9FUNG</name>
<dbReference type="PANTHER" id="PTHR13803">
    <property type="entry name" value="SEC24-RELATED PROTEIN"/>
    <property type="match status" value="1"/>
</dbReference>
<evidence type="ECO:0000256" key="1">
    <source>
        <dbReference type="ARBA" id="ARBA00008334"/>
    </source>
</evidence>
<feature type="non-terminal residue" evidence="5">
    <location>
        <position position="337"/>
    </location>
</feature>
<evidence type="ECO:0000256" key="2">
    <source>
        <dbReference type="SAM" id="MobiDB-lite"/>
    </source>
</evidence>
<proteinExistence type="inferred from homology"/>
<dbReference type="Gene3D" id="2.30.30.380">
    <property type="entry name" value="Zn-finger domain of Sec23/24"/>
    <property type="match status" value="1"/>
</dbReference>